<evidence type="ECO:0000259" key="1">
    <source>
        <dbReference type="Pfam" id="PF00563"/>
    </source>
</evidence>
<dbReference type="Gene3D" id="3.20.20.450">
    <property type="entry name" value="EAL domain"/>
    <property type="match status" value="1"/>
</dbReference>
<organism evidence="2 3">
    <name type="scientific">Undibacterium danionis</name>
    <dbReference type="NCBI Taxonomy" id="1812100"/>
    <lineage>
        <taxon>Bacteria</taxon>
        <taxon>Pseudomonadati</taxon>
        <taxon>Pseudomonadota</taxon>
        <taxon>Betaproteobacteria</taxon>
        <taxon>Burkholderiales</taxon>
        <taxon>Oxalobacteraceae</taxon>
        <taxon>Undibacterium</taxon>
    </lineage>
</organism>
<dbReference type="InterPro" id="IPR001633">
    <property type="entry name" value="EAL_dom"/>
</dbReference>
<name>A0ABV6IEJ3_9BURK</name>
<keyword evidence="3" id="KW-1185">Reference proteome</keyword>
<protein>
    <submittedName>
        <fullName evidence="2">EAL domain-containing protein</fullName>
    </submittedName>
</protein>
<evidence type="ECO:0000313" key="3">
    <source>
        <dbReference type="Proteomes" id="UP001589844"/>
    </source>
</evidence>
<dbReference type="RefSeq" id="WP_390211904.1">
    <property type="nucleotide sequence ID" value="NZ_JBHLXJ010000009.1"/>
</dbReference>
<evidence type="ECO:0000313" key="2">
    <source>
        <dbReference type="EMBL" id="MFC0350033.1"/>
    </source>
</evidence>
<dbReference type="Pfam" id="PF00563">
    <property type="entry name" value="EAL"/>
    <property type="match status" value="1"/>
</dbReference>
<proteinExistence type="predicted"/>
<reference evidence="2 3" key="1">
    <citation type="submission" date="2024-09" db="EMBL/GenBank/DDBJ databases">
        <authorList>
            <person name="Sun Q."/>
            <person name="Mori K."/>
        </authorList>
    </citation>
    <scope>NUCLEOTIDE SEQUENCE [LARGE SCALE GENOMIC DNA]</scope>
    <source>
        <strain evidence="2 3">CCM 8677</strain>
    </source>
</reference>
<comment type="caution">
    <text evidence="2">The sequence shown here is derived from an EMBL/GenBank/DDBJ whole genome shotgun (WGS) entry which is preliminary data.</text>
</comment>
<dbReference type="Proteomes" id="UP001589844">
    <property type="component" value="Unassembled WGS sequence"/>
</dbReference>
<dbReference type="InterPro" id="IPR035919">
    <property type="entry name" value="EAL_sf"/>
</dbReference>
<dbReference type="SUPFAM" id="SSF141868">
    <property type="entry name" value="EAL domain-like"/>
    <property type="match status" value="1"/>
</dbReference>
<sequence>MTYAGLHHYLEGLQTQSGSKLFSGTDGRVTARFFNARLSSVFQPIRSSDNLNLLGHEAFVRTFSVNDQGLSILKLLEHATTDDESVELDRLCRLLHVINFFRQTSTENCDLYLNVHKRLLTAVAGNHGAAFHRVLKTLDIPQKHIVLQLPVISPTQRWVITHVAENYKRNGFRIAVHAQNIEQAFDLLERVHPEVVKLNVESNLVDKDAWLFEDLLRQAELQNCLIVLRKIDSVQALGRLPSFLDSGYLFAIQGNAIDIARSDLTGTMLKSRSRTRRLDDADGQSQQCLC</sequence>
<gene>
    <name evidence="2" type="ORF">ACFFJH_09470</name>
</gene>
<feature type="domain" description="EAL" evidence="1">
    <location>
        <begin position="35"/>
        <end position="237"/>
    </location>
</feature>
<dbReference type="EMBL" id="JBHLXJ010000009">
    <property type="protein sequence ID" value="MFC0350033.1"/>
    <property type="molecule type" value="Genomic_DNA"/>
</dbReference>
<accession>A0ABV6IEJ3</accession>